<evidence type="ECO:0000256" key="6">
    <source>
        <dbReference type="ARBA" id="ARBA00023136"/>
    </source>
</evidence>
<name>A0AB32TI51_DANRE</name>
<dbReference type="PANTHER" id="PTHR25466">
    <property type="entry name" value="T-LYMPHOCYTE ACTIVATION ANTIGEN"/>
    <property type="match status" value="1"/>
</dbReference>
<reference evidence="13" key="1">
    <citation type="submission" date="2025-08" db="UniProtKB">
        <authorList>
            <consortium name="RefSeq"/>
        </authorList>
    </citation>
    <scope>IDENTIFICATION</scope>
    <source>
        <strain evidence="13">Tuebingen</strain>
        <tissue evidence="13">Fibroblasts and whole tissue</tissue>
    </source>
</reference>
<evidence type="ECO:0000313" key="12">
    <source>
        <dbReference type="Proteomes" id="UP000000437"/>
    </source>
</evidence>
<dbReference type="InterPro" id="IPR007110">
    <property type="entry name" value="Ig-like_dom"/>
</dbReference>
<comment type="subcellular location">
    <subcellularLocation>
        <location evidence="1">Cell membrane</location>
        <topology evidence="1">Single-pass type I membrane protein</topology>
    </subcellularLocation>
</comment>
<dbReference type="AlphaFoldDB" id="A0AB32TI51"/>
<evidence type="ECO:0000256" key="5">
    <source>
        <dbReference type="ARBA" id="ARBA00022989"/>
    </source>
</evidence>
<dbReference type="RefSeq" id="XP_068074228.2">
    <property type="nucleotide sequence ID" value="XM_068218127.2"/>
</dbReference>
<dbReference type="PROSITE" id="PS50835">
    <property type="entry name" value="IG_LIKE"/>
    <property type="match status" value="2"/>
</dbReference>
<evidence type="ECO:0000256" key="8">
    <source>
        <dbReference type="ARBA" id="ARBA00023170"/>
    </source>
</evidence>
<evidence type="ECO:0000313" key="13">
    <source>
        <dbReference type="RefSeq" id="XP_068074228.2"/>
    </source>
</evidence>
<dbReference type="Gene3D" id="2.60.40.10">
    <property type="entry name" value="Immunoglobulins"/>
    <property type="match status" value="2"/>
</dbReference>
<evidence type="ECO:0000256" key="10">
    <source>
        <dbReference type="ARBA" id="ARBA00023319"/>
    </source>
</evidence>
<keyword evidence="10" id="KW-0393">Immunoglobulin domain</keyword>
<dbReference type="InterPro" id="IPR051713">
    <property type="entry name" value="T-cell_Activation_Regulation"/>
</dbReference>
<dbReference type="Pfam" id="PF07686">
    <property type="entry name" value="V-set"/>
    <property type="match status" value="2"/>
</dbReference>
<evidence type="ECO:0000259" key="11">
    <source>
        <dbReference type="PROSITE" id="PS50835"/>
    </source>
</evidence>
<keyword evidence="2" id="KW-1003">Cell membrane</keyword>
<proteinExistence type="predicted"/>
<evidence type="ECO:0000256" key="3">
    <source>
        <dbReference type="ARBA" id="ARBA00022692"/>
    </source>
</evidence>
<keyword evidence="5" id="KW-1133">Transmembrane helix</keyword>
<evidence type="ECO:0000256" key="4">
    <source>
        <dbReference type="ARBA" id="ARBA00022729"/>
    </source>
</evidence>
<dbReference type="InterPro" id="IPR003599">
    <property type="entry name" value="Ig_sub"/>
</dbReference>
<evidence type="ECO:0000256" key="9">
    <source>
        <dbReference type="ARBA" id="ARBA00023180"/>
    </source>
</evidence>
<accession>A0AB32TI51</accession>
<dbReference type="KEGG" id="dre:137490057"/>
<dbReference type="SUPFAM" id="SSF48726">
    <property type="entry name" value="Immunoglobulin"/>
    <property type="match status" value="2"/>
</dbReference>
<keyword evidence="7" id="KW-1015">Disulfide bond</keyword>
<dbReference type="GO" id="GO:0005886">
    <property type="term" value="C:plasma membrane"/>
    <property type="evidence" value="ECO:0007669"/>
    <property type="project" value="UniProtKB-SubCell"/>
</dbReference>
<keyword evidence="8" id="KW-0675">Receptor</keyword>
<sequence length="699" mass="78763">MIPLTHFCSFLLHPPTCVLMSILLMIVDGLSIHGPSAPLSAPLGSSVVLPCYVDEALPVEDLEVEWRRADSETLIHLYQDGESRAEVQQQDYHDRAHFFTEEIQHGNFSLRLDNLTAQDEGEYRCRVHSQQDSGETVVQIIVRYVDHLLVSGSDASISAYVDEDVTLNCSLNFHITPEQTEEVSWKKTDEDGDILVLLFQNNKTLPESSDEQFRGRVEFFTAEIPKGNFSLRLKSVRTEDKGVYMCQVFAGGVSGNATVVLKLGFSTLHIAMLILCISASGSALLLSWLIYCTSRYRETVCHLQIILIFCPNILMFLAFVLWGFSEGSLFESVSCCILYILRPLMLLWAAPYVEDFTGNYKTLVLKYSFRAEYIVFSAVFYSVVFKTALEKIPSYAEFESIIILLLFVTVLLLNVFYIIYLVVRVFFKLSERVVTIFGVLVGISFNVLPAFQYIILFFTFGSGRGGVLTVTILPVLLTATRYHWGHTCGEKLGCSSLSMRTMWLFLTLLVNVAMVFFYILALENQKDRVGWACMIAFLQVLWAIMNFTRSFDFELRRVAVVYVFGSVGVVLLNSVALMTELKLKTGVSDPAFGDLRIVVFSSEILFASSLLVLQVFAPYTAMRTILQTCQSGGSDEVPANELNQNTAESHEMNPLLSQDQEAGRRDMTKENQLDSVNIQTHVNSQSCEMWTNGVFQHYS</sequence>
<keyword evidence="6" id="KW-0472">Membrane</keyword>
<keyword evidence="4" id="KW-0732">Signal</keyword>
<dbReference type="SMART" id="SM00409">
    <property type="entry name" value="IG"/>
    <property type="match status" value="2"/>
</dbReference>
<dbReference type="Proteomes" id="UP000000437">
    <property type="component" value="Chromosome 3"/>
</dbReference>
<dbReference type="FunFam" id="2.60.40.10:FF:000142">
    <property type="entry name" value="V-set domain-containing T-cell activation inhibitor 1"/>
    <property type="match status" value="2"/>
</dbReference>
<keyword evidence="12" id="KW-1185">Reference proteome</keyword>
<keyword evidence="9" id="KW-0325">Glycoprotein</keyword>
<dbReference type="InterPro" id="IPR013106">
    <property type="entry name" value="Ig_V-set"/>
</dbReference>
<dbReference type="PANTHER" id="PTHR25466:SF14">
    <property type="entry name" value="BUTYROPHILIN SUBFAMILY 2 MEMBER A2-LIKE-RELATED"/>
    <property type="match status" value="1"/>
</dbReference>
<dbReference type="InterPro" id="IPR013783">
    <property type="entry name" value="Ig-like_fold"/>
</dbReference>
<evidence type="ECO:0000256" key="2">
    <source>
        <dbReference type="ARBA" id="ARBA00022475"/>
    </source>
</evidence>
<dbReference type="GO" id="GO:0050863">
    <property type="term" value="P:regulation of T cell activation"/>
    <property type="evidence" value="ECO:0007669"/>
    <property type="project" value="UniProtKB-ARBA"/>
</dbReference>
<keyword evidence="3" id="KW-0812">Transmembrane</keyword>
<dbReference type="GO" id="GO:1903037">
    <property type="term" value="P:regulation of leukocyte cell-cell adhesion"/>
    <property type="evidence" value="ECO:0007669"/>
    <property type="project" value="UniProtKB-ARBA"/>
</dbReference>
<protein>
    <recommendedName>
        <fullName evidence="11">Ig-like domain-containing protein</fullName>
    </recommendedName>
</protein>
<dbReference type="InterPro" id="IPR036179">
    <property type="entry name" value="Ig-like_dom_sf"/>
</dbReference>
<evidence type="ECO:0000256" key="1">
    <source>
        <dbReference type="ARBA" id="ARBA00004251"/>
    </source>
</evidence>
<organism evidence="12 13">
    <name type="scientific">Danio rerio</name>
    <name type="common">Zebrafish</name>
    <name type="synonym">Brachydanio rerio</name>
    <dbReference type="NCBI Taxonomy" id="7955"/>
    <lineage>
        <taxon>Eukaryota</taxon>
        <taxon>Metazoa</taxon>
        <taxon>Chordata</taxon>
        <taxon>Craniata</taxon>
        <taxon>Vertebrata</taxon>
        <taxon>Euteleostomi</taxon>
        <taxon>Actinopterygii</taxon>
        <taxon>Neopterygii</taxon>
        <taxon>Teleostei</taxon>
        <taxon>Ostariophysi</taxon>
        <taxon>Cypriniformes</taxon>
        <taxon>Danionidae</taxon>
        <taxon>Danioninae</taxon>
        <taxon>Danio</taxon>
    </lineage>
</organism>
<evidence type="ECO:0000256" key="7">
    <source>
        <dbReference type="ARBA" id="ARBA00023157"/>
    </source>
</evidence>
<gene>
    <name evidence="13" type="primary">LOC137490057</name>
</gene>
<dbReference type="SMART" id="SM00406">
    <property type="entry name" value="IGv"/>
    <property type="match status" value="2"/>
</dbReference>